<evidence type="ECO:0008006" key="4">
    <source>
        <dbReference type="Google" id="ProtNLM"/>
    </source>
</evidence>
<proteinExistence type="predicted"/>
<keyword evidence="1" id="KW-0732">Signal</keyword>
<evidence type="ECO:0000313" key="3">
    <source>
        <dbReference type="Proteomes" id="UP001302349"/>
    </source>
</evidence>
<dbReference type="RefSeq" id="WP_317487654.1">
    <property type="nucleotide sequence ID" value="NZ_CP136051.1"/>
</dbReference>
<evidence type="ECO:0000256" key="1">
    <source>
        <dbReference type="SAM" id="SignalP"/>
    </source>
</evidence>
<keyword evidence="3" id="KW-1185">Reference proteome</keyword>
<evidence type="ECO:0000313" key="2">
    <source>
        <dbReference type="EMBL" id="WOK04855.1"/>
    </source>
</evidence>
<feature type="chain" id="PRO_5046330990" description="Surface layer protein A domain-containing protein" evidence="1">
    <location>
        <begin position="21"/>
        <end position="152"/>
    </location>
</feature>
<feature type="signal peptide" evidence="1">
    <location>
        <begin position="1"/>
        <end position="20"/>
    </location>
</feature>
<reference evidence="2 3" key="1">
    <citation type="journal article" date="2023" name="Microbiol. Resour. Announc.">
        <title>Complete Genome Sequence of Imperialibacter roseus strain P4T.</title>
        <authorList>
            <person name="Tizabi D.R."/>
            <person name="Bachvaroff T."/>
            <person name="Hill R.T."/>
        </authorList>
    </citation>
    <scope>NUCLEOTIDE SEQUENCE [LARGE SCALE GENOMIC DNA]</scope>
    <source>
        <strain evidence="2 3">P4T</strain>
    </source>
</reference>
<sequence length="152" mass="17279">MKCFFLVFSALFLISTSLLAQESIAEDGEYVMVSTEGAEEYISTNNIVGYWYNRSAQGTFNAIQSKNEPKYLWVQQGQTVTVNDDWANDYATKLQNTRWHVVGNQLYIYQPEIGLKPVSIERVGKSKNYVLTVNNVEYSRKISLTGVASLRD</sequence>
<dbReference type="Proteomes" id="UP001302349">
    <property type="component" value="Chromosome"/>
</dbReference>
<protein>
    <recommendedName>
        <fullName evidence="4">Surface layer protein A domain-containing protein</fullName>
    </recommendedName>
</protein>
<organism evidence="2 3">
    <name type="scientific">Imperialibacter roseus</name>
    <dbReference type="NCBI Taxonomy" id="1324217"/>
    <lineage>
        <taxon>Bacteria</taxon>
        <taxon>Pseudomonadati</taxon>
        <taxon>Bacteroidota</taxon>
        <taxon>Cytophagia</taxon>
        <taxon>Cytophagales</taxon>
        <taxon>Flammeovirgaceae</taxon>
        <taxon>Imperialibacter</taxon>
    </lineage>
</organism>
<name>A0ABZ0ILI4_9BACT</name>
<accession>A0ABZ0ILI4</accession>
<gene>
    <name evidence="2" type="ORF">RT717_17370</name>
</gene>
<dbReference type="EMBL" id="CP136051">
    <property type="protein sequence ID" value="WOK04855.1"/>
    <property type="molecule type" value="Genomic_DNA"/>
</dbReference>